<dbReference type="AlphaFoldDB" id="A0A3B0YZH7"/>
<dbReference type="Pfam" id="PF08238">
    <property type="entry name" value="Sel1"/>
    <property type="match status" value="5"/>
</dbReference>
<name>A0A3B0YZH7_9ZZZZ</name>
<protein>
    <recommendedName>
        <fullName evidence="2">TETRATRICOPEPTIDE REPEAT FAMILY PROTEIN</fullName>
    </recommendedName>
</protein>
<evidence type="ECO:0008006" key="2">
    <source>
        <dbReference type="Google" id="ProtNLM"/>
    </source>
</evidence>
<dbReference type="InterPro" id="IPR050767">
    <property type="entry name" value="Sel1_AlgK"/>
</dbReference>
<reference evidence="1" key="1">
    <citation type="submission" date="2018-06" db="EMBL/GenBank/DDBJ databases">
        <authorList>
            <person name="Zhirakovskaya E."/>
        </authorList>
    </citation>
    <scope>NUCLEOTIDE SEQUENCE</scope>
</reference>
<evidence type="ECO:0000313" key="1">
    <source>
        <dbReference type="EMBL" id="VAW82110.1"/>
    </source>
</evidence>
<dbReference type="InterPro" id="IPR011990">
    <property type="entry name" value="TPR-like_helical_dom_sf"/>
</dbReference>
<accession>A0A3B0YZH7</accession>
<dbReference type="PANTHER" id="PTHR11102">
    <property type="entry name" value="SEL-1-LIKE PROTEIN"/>
    <property type="match status" value="1"/>
</dbReference>
<proteinExistence type="predicted"/>
<organism evidence="1">
    <name type="scientific">hydrothermal vent metagenome</name>
    <dbReference type="NCBI Taxonomy" id="652676"/>
    <lineage>
        <taxon>unclassified sequences</taxon>
        <taxon>metagenomes</taxon>
        <taxon>ecological metagenomes</taxon>
    </lineage>
</organism>
<dbReference type="SMART" id="SM00671">
    <property type="entry name" value="SEL1"/>
    <property type="match status" value="4"/>
</dbReference>
<dbReference type="Gene3D" id="1.25.40.10">
    <property type="entry name" value="Tetratricopeptide repeat domain"/>
    <property type="match status" value="1"/>
</dbReference>
<dbReference type="SUPFAM" id="SSF81901">
    <property type="entry name" value="HCP-like"/>
    <property type="match status" value="1"/>
</dbReference>
<sequence>MTFTKITFKTLLHSSLLVLYMWTSVCISASTDHWFYQAVIAWDNQKFDKARILFTRSAQLGNAEACYNLGVIHQQGIAVRANSSRATFWFKRAATLGSSKAQFILARLIIAQRRKSNRDIRLATRWLFKAANQKHPAAMYWLGTLYTMGQGVKVSHAKAAYWYIKAARAGHATAQLHSARLYNRGVGVKKNVITAYAWAKLATLQNANRARENWIYIKKPMTVRQRQQGDLLAKHLANKQGQ</sequence>
<dbReference type="InterPro" id="IPR006597">
    <property type="entry name" value="Sel1-like"/>
</dbReference>
<dbReference type="EMBL" id="UOFL01000236">
    <property type="protein sequence ID" value="VAW82110.1"/>
    <property type="molecule type" value="Genomic_DNA"/>
</dbReference>
<gene>
    <name evidence="1" type="ORF">MNBD_GAMMA12-98</name>
</gene>
<dbReference type="PANTHER" id="PTHR11102:SF160">
    <property type="entry name" value="ERAD-ASSOCIATED E3 UBIQUITIN-PROTEIN LIGASE COMPONENT HRD3"/>
    <property type="match status" value="1"/>
</dbReference>